<protein>
    <submittedName>
        <fullName evidence="1">Uncharacterized protein</fullName>
    </submittedName>
</protein>
<keyword evidence="2" id="KW-1185">Reference proteome</keyword>
<gene>
    <name evidence="1" type="ordered locus">Mnod_8165</name>
</gene>
<evidence type="ECO:0000313" key="2">
    <source>
        <dbReference type="Proteomes" id="UP000008207"/>
    </source>
</evidence>
<dbReference type="KEGG" id="mno:Mnod_8165"/>
<accession>B8IXA3</accession>
<name>B8IXA3_METNO</name>
<dbReference type="AlphaFoldDB" id="B8IXA3"/>
<dbReference type="RefSeq" id="WP_012631344.1">
    <property type="nucleotide sequence ID" value="NC_011887.1"/>
</dbReference>
<dbReference type="Proteomes" id="UP000008207">
    <property type="component" value="Plasmid pMNOD02"/>
</dbReference>
<geneLocation type="plasmid" evidence="1 2">
    <name>pMNOD02</name>
</geneLocation>
<proteinExistence type="predicted"/>
<sequence length="319" mass="35662">MDARQHWPMTHGEPQVGVREAWLLGQPGLQDFLDYVEDHAVGVAALSRSALVDEWRAANDYYHHLELNEAGAADAIEVRDLDPTCAELADAVRADPRYRRAFDKVPTRFAMVELDRLVVAQSHIDLDHADRLQARAGDRLNAQALFRFCQPLGDFEAPVQIRQAGARRYLFVSASSDLRFHECLLLKPQDLANHAAFGSVSGAVGLIVGFGSNFLSVVQSESRLLLHNGHHRAYALRAMGVRFAPCIIQTATRGEELGLLASSKVMASPSFYFRAARPPLLKDFFEPRIRKVLQVRRTSQVIELSFEVKDYSVRSLDDA</sequence>
<dbReference type="HOGENOM" id="CLU_917040_0_0_5"/>
<organism evidence="1 2">
    <name type="scientific">Methylobacterium nodulans (strain LMG 21967 / CNCM I-2342 / ORS 2060)</name>
    <dbReference type="NCBI Taxonomy" id="460265"/>
    <lineage>
        <taxon>Bacteria</taxon>
        <taxon>Pseudomonadati</taxon>
        <taxon>Pseudomonadota</taxon>
        <taxon>Alphaproteobacteria</taxon>
        <taxon>Hyphomicrobiales</taxon>
        <taxon>Methylobacteriaceae</taxon>
        <taxon>Methylobacterium</taxon>
    </lineage>
</organism>
<reference evidence="2" key="1">
    <citation type="submission" date="2009-01" db="EMBL/GenBank/DDBJ databases">
        <title>Complete sequence of plasmid 2 of Methylobacterium nodulans ORS 2060.</title>
        <authorList>
            <consortium name="US DOE Joint Genome Institute"/>
            <person name="Lucas S."/>
            <person name="Copeland A."/>
            <person name="Lapidus A."/>
            <person name="Glavina del Rio T."/>
            <person name="Dalin E."/>
            <person name="Tice H."/>
            <person name="Bruce D."/>
            <person name="Goodwin L."/>
            <person name="Pitluck S."/>
            <person name="Sims D."/>
            <person name="Brettin T."/>
            <person name="Detter J.C."/>
            <person name="Han C."/>
            <person name="Larimer F."/>
            <person name="Land M."/>
            <person name="Hauser L."/>
            <person name="Kyrpides N."/>
            <person name="Ivanova N."/>
            <person name="Marx C.J."/>
            <person name="Richardson P."/>
        </authorList>
    </citation>
    <scope>NUCLEOTIDE SEQUENCE [LARGE SCALE GENOMIC DNA]</scope>
    <source>
        <strain evidence="2">LMG 21967 / CNCM I-2342 / ORS 2060</strain>
        <plasmid evidence="2">Plasmid pMNOD02</plasmid>
    </source>
</reference>
<keyword evidence="1" id="KW-0614">Plasmid</keyword>
<dbReference type="EMBL" id="CP001351">
    <property type="protein sequence ID" value="ACL63144.1"/>
    <property type="molecule type" value="Genomic_DNA"/>
</dbReference>
<evidence type="ECO:0000313" key="1">
    <source>
        <dbReference type="EMBL" id="ACL63144.1"/>
    </source>
</evidence>